<evidence type="ECO:0000256" key="2">
    <source>
        <dbReference type="ARBA" id="ARBA00005551"/>
    </source>
</evidence>
<dbReference type="EMBL" id="WUUL01000008">
    <property type="protein sequence ID" value="MXQ54660.1"/>
    <property type="molecule type" value="Genomic_DNA"/>
</dbReference>
<dbReference type="GO" id="GO:1902600">
    <property type="term" value="P:proton transmembrane transport"/>
    <property type="evidence" value="ECO:0007669"/>
    <property type="project" value="InterPro"/>
</dbReference>
<evidence type="ECO:0000313" key="13">
    <source>
        <dbReference type="EMBL" id="MXQ54660.1"/>
    </source>
</evidence>
<dbReference type="Pfam" id="PF00999">
    <property type="entry name" value="Na_H_Exchanger"/>
    <property type="match status" value="1"/>
</dbReference>
<keyword evidence="14" id="KW-1185">Reference proteome</keyword>
<proteinExistence type="inferred from homology"/>
<evidence type="ECO:0000256" key="3">
    <source>
        <dbReference type="ARBA" id="ARBA00022448"/>
    </source>
</evidence>
<dbReference type="PANTHER" id="PTHR43562">
    <property type="entry name" value="NAPA-TYPE SODIUM/HYDROGEN ANTIPORTER"/>
    <property type="match status" value="1"/>
</dbReference>
<dbReference type="NCBIfam" id="TIGR00932">
    <property type="entry name" value="2a37"/>
    <property type="match status" value="1"/>
</dbReference>
<dbReference type="GO" id="GO:0015297">
    <property type="term" value="F:antiporter activity"/>
    <property type="evidence" value="ECO:0007669"/>
    <property type="project" value="UniProtKB-KW"/>
</dbReference>
<dbReference type="InterPro" id="IPR004771">
    <property type="entry name" value="K/H_exchanger"/>
</dbReference>
<keyword evidence="3" id="KW-0813">Transport</keyword>
<feature type="transmembrane region" description="Helical" evidence="11">
    <location>
        <begin position="112"/>
        <end position="132"/>
    </location>
</feature>
<comment type="caution">
    <text evidence="13">The sequence shown here is derived from an EMBL/GenBank/DDBJ whole genome shotgun (WGS) entry which is preliminary data.</text>
</comment>
<feature type="transmembrane region" description="Helical" evidence="11">
    <location>
        <begin position="85"/>
        <end position="106"/>
    </location>
</feature>
<dbReference type="AlphaFoldDB" id="A0A6I4VXJ5"/>
<feature type="transmembrane region" description="Helical" evidence="11">
    <location>
        <begin position="144"/>
        <end position="168"/>
    </location>
</feature>
<feature type="transmembrane region" description="Helical" evidence="11">
    <location>
        <begin position="174"/>
        <end position="197"/>
    </location>
</feature>
<feature type="transmembrane region" description="Helical" evidence="11">
    <location>
        <begin position="55"/>
        <end position="73"/>
    </location>
</feature>
<evidence type="ECO:0000256" key="1">
    <source>
        <dbReference type="ARBA" id="ARBA00004141"/>
    </source>
</evidence>
<evidence type="ECO:0000313" key="14">
    <source>
        <dbReference type="Proteomes" id="UP000430692"/>
    </source>
</evidence>
<evidence type="ECO:0000256" key="5">
    <source>
        <dbReference type="ARBA" id="ARBA00022692"/>
    </source>
</evidence>
<evidence type="ECO:0000256" key="10">
    <source>
        <dbReference type="ARBA" id="ARBA00023201"/>
    </source>
</evidence>
<dbReference type="InterPro" id="IPR006153">
    <property type="entry name" value="Cation/H_exchanger_TM"/>
</dbReference>
<evidence type="ECO:0000256" key="4">
    <source>
        <dbReference type="ARBA" id="ARBA00022449"/>
    </source>
</evidence>
<feature type="transmembrane region" description="Helical" evidence="11">
    <location>
        <begin position="263"/>
        <end position="281"/>
    </location>
</feature>
<dbReference type="InterPro" id="IPR038770">
    <property type="entry name" value="Na+/solute_symporter_sf"/>
</dbReference>
<dbReference type="Gene3D" id="1.20.1530.20">
    <property type="match status" value="1"/>
</dbReference>
<reference evidence="13 14" key="1">
    <citation type="submission" date="2019-12" db="EMBL/GenBank/DDBJ databases">
        <title>Whole-genome analyses of novel actinobacteria.</title>
        <authorList>
            <person name="Sahin N."/>
            <person name="Saygin H."/>
        </authorList>
    </citation>
    <scope>NUCLEOTIDE SEQUENCE [LARGE SCALE GENOMIC DNA]</scope>
    <source>
        <strain evidence="13 14">KC615</strain>
    </source>
</reference>
<dbReference type="Proteomes" id="UP000430692">
    <property type="component" value="Unassembled WGS sequence"/>
</dbReference>
<keyword evidence="5 11" id="KW-0812">Transmembrane</keyword>
<evidence type="ECO:0000256" key="9">
    <source>
        <dbReference type="ARBA" id="ARBA00023136"/>
    </source>
</evidence>
<comment type="subcellular location">
    <subcellularLocation>
        <location evidence="1">Membrane</location>
        <topology evidence="1">Multi-pass membrane protein</topology>
    </subcellularLocation>
</comment>
<keyword evidence="4" id="KW-0050">Antiport</keyword>
<keyword evidence="8" id="KW-0406">Ion transport</keyword>
<evidence type="ECO:0000259" key="12">
    <source>
        <dbReference type="Pfam" id="PF00999"/>
    </source>
</evidence>
<keyword evidence="10" id="KW-0739">Sodium transport</keyword>
<accession>A0A6I4VXJ5</accession>
<evidence type="ECO:0000256" key="7">
    <source>
        <dbReference type="ARBA" id="ARBA00023053"/>
    </source>
</evidence>
<protein>
    <submittedName>
        <fullName evidence="13">Sodium:proton antiporter</fullName>
    </submittedName>
</protein>
<dbReference type="GO" id="GO:0008324">
    <property type="term" value="F:monoatomic cation transmembrane transporter activity"/>
    <property type="evidence" value="ECO:0007669"/>
    <property type="project" value="InterPro"/>
</dbReference>
<keyword evidence="7" id="KW-0915">Sodium</keyword>
<feature type="transmembrane region" description="Helical" evidence="11">
    <location>
        <begin position="348"/>
        <end position="370"/>
    </location>
</feature>
<keyword evidence="9 11" id="KW-0472">Membrane</keyword>
<feature type="domain" description="Cation/H+ exchanger transmembrane" evidence="12">
    <location>
        <begin position="20"/>
        <end position="374"/>
    </location>
</feature>
<evidence type="ECO:0000256" key="8">
    <source>
        <dbReference type="ARBA" id="ARBA00023065"/>
    </source>
</evidence>
<dbReference type="GO" id="GO:0006814">
    <property type="term" value="P:sodium ion transport"/>
    <property type="evidence" value="ECO:0007669"/>
    <property type="project" value="UniProtKB-KW"/>
</dbReference>
<evidence type="ECO:0000256" key="6">
    <source>
        <dbReference type="ARBA" id="ARBA00022989"/>
    </source>
</evidence>
<dbReference type="PANTHER" id="PTHR43562:SF3">
    <property type="entry name" value="SODIUM ION_PROTON EXCHANGER (EUROFUNG)"/>
    <property type="match status" value="1"/>
</dbReference>
<dbReference type="RefSeq" id="WP_160802005.1">
    <property type="nucleotide sequence ID" value="NZ_WUUL01000008.1"/>
</dbReference>
<gene>
    <name evidence="13" type="ORF">GSM42_13230</name>
</gene>
<keyword evidence="6 11" id="KW-1133">Transmembrane helix</keyword>
<feature type="transmembrane region" description="Helical" evidence="11">
    <location>
        <begin position="287"/>
        <end position="309"/>
    </location>
</feature>
<sequence length="383" mass="40631">MELFLQLATIIISTKIAGDIAVRLGQPSVLGKLIIGVIIGPAMLDWVQNSDVIEAFSHIGVLFLMFFAGLETGISDLNKNRNSSFAVGIGGILLPLIGGYISGITIGMEQSHALFLGLILSATSVSISVQTFKELGHLKSRESITVLGAALVDDIIVVVTLAVMMSFLTTSDVSLGMVIGKKVIFFVIIALLGWRFVPFMMRKLSSLRVTEPIMSVSIVLCLFFAYIAEYLGVAGIIGAFAAGIAISQTEFKKKVEKKLGPLAYTIFVPVFFVSIGLSVSFKDLPKHILFIIVLSLIAVLTKLIGAGLGAKLTGFNTHSSLIIGAGMVSRGEVALIIATIGLGSGLLAQQYFTAIIIAVIISTIATPPMLKVLLANKKSSEVE</sequence>
<evidence type="ECO:0000256" key="11">
    <source>
        <dbReference type="SAM" id="Phobius"/>
    </source>
</evidence>
<organism evidence="13 14">
    <name type="scientific">Shimazuella alba</name>
    <dbReference type="NCBI Taxonomy" id="2690964"/>
    <lineage>
        <taxon>Bacteria</taxon>
        <taxon>Bacillati</taxon>
        <taxon>Bacillota</taxon>
        <taxon>Bacilli</taxon>
        <taxon>Bacillales</taxon>
        <taxon>Thermoactinomycetaceae</taxon>
        <taxon>Shimazuella</taxon>
    </lineage>
</organism>
<dbReference type="GO" id="GO:0016020">
    <property type="term" value="C:membrane"/>
    <property type="evidence" value="ECO:0007669"/>
    <property type="project" value="UniProtKB-SubCell"/>
</dbReference>
<name>A0A6I4VXJ5_9BACL</name>
<comment type="similarity">
    <text evidence="2">Belongs to the monovalent cation:proton antiporter 2 (CPA2) transporter (TC 2.A.37) family.</text>
</comment>